<comment type="caution">
    <text evidence="9">The sequence shown here is derived from an EMBL/GenBank/DDBJ whole genome shotgun (WGS) entry which is preliminary data.</text>
</comment>
<comment type="similarity">
    <text evidence="1 6">Belongs to the MinC family.</text>
</comment>
<evidence type="ECO:0000256" key="2">
    <source>
        <dbReference type="ARBA" id="ARBA00022618"/>
    </source>
</evidence>
<dbReference type="PANTHER" id="PTHR34108">
    <property type="entry name" value="SEPTUM SITE-DETERMINING PROTEIN MINC"/>
    <property type="match status" value="1"/>
</dbReference>
<dbReference type="RefSeq" id="WP_326507908.1">
    <property type="nucleotide sequence ID" value="NZ_JAWIIV010000016.1"/>
</dbReference>
<evidence type="ECO:0000259" key="8">
    <source>
        <dbReference type="Pfam" id="PF05209"/>
    </source>
</evidence>
<protein>
    <recommendedName>
        <fullName evidence="6">Probable septum site-determining protein MinC</fullName>
    </recommendedName>
</protein>
<sequence>MSKNQGSKPIEIKISTVVAVSAILRTTELAAIEAALKQATGGASDYFDHDLVVVDISGCGPETGSIDWPALTALFRSYQLNLVAVRGAPSDLEPQIVAHGLSIDTLPPPRHEPREAEAAAVQAPPAPAPVAPPAPATPVVERVEVRVDVPTAVPAMIVDVPVRAGQRIYARGSDLIVNAIVNNGAELIADGSIHVYAPLRGRALAGASGNADARIFTLSMEAELVSIAGVYRTFDGGLPKDLAKQPAQVRLEGDRIDILSIRA</sequence>
<name>A0ABU6JC37_9BURK</name>
<comment type="function">
    <text evidence="5 6">Cell division inhibitor that blocks the formation of polar Z ring septums. Rapidly oscillates between the poles of the cell to destabilize FtsZ filaments that have formed before they mature into polar Z rings. Prevents FtsZ polymerization.</text>
</comment>
<dbReference type="InterPro" id="IPR016098">
    <property type="entry name" value="CAP/MinC_C"/>
</dbReference>
<dbReference type="Gene3D" id="3.30.70.260">
    <property type="match status" value="1"/>
</dbReference>
<dbReference type="InterPro" id="IPR013033">
    <property type="entry name" value="MinC"/>
</dbReference>
<evidence type="ECO:0000256" key="5">
    <source>
        <dbReference type="ARBA" id="ARBA00025606"/>
    </source>
</evidence>
<dbReference type="InterPro" id="IPR036145">
    <property type="entry name" value="MinC_C_sf"/>
</dbReference>
<keyword evidence="2 6" id="KW-0132">Cell division</keyword>
<evidence type="ECO:0000256" key="4">
    <source>
        <dbReference type="ARBA" id="ARBA00023306"/>
    </source>
</evidence>
<organism evidence="9 10">
    <name type="scientific">Noviherbaspirillum album</name>
    <dbReference type="NCBI Taxonomy" id="3080276"/>
    <lineage>
        <taxon>Bacteria</taxon>
        <taxon>Pseudomonadati</taxon>
        <taxon>Pseudomonadota</taxon>
        <taxon>Betaproteobacteria</taxon>
        <taxon>Burkholderiales</taxon>
        <taxon>Oxalobacteraceae</taxon>
        <taxon>Noviherbaspirillum</taxon>
    </lineage>
</organism>
<dbReference type="InterPro" id="IPR005526">
    <property type="entry name" value="Septum_form_inhib_MinC_C"/>
</dbReference>
<dbReference type="InterPro" id="IPR007874">
    <property type="entry name" value="MinC_N"/>
</dbReference>
<dbReference type="Pfam" id="PF03775">
    <property type="entry name" value="MinC_C"/>
    <property type="match status" value="1"/>
</dbReference>
<proteinExistence type="inferred from homology"/>
<dbReference type="PANTHER" id="PTHR34108:SF1">
    <property type="entry name" value="SEPTUM SITE-DETERMINING PROTEIN MINC"/>
    <property type="match status" value="1"/>
</dbReference>
<feature type="domain" description="Septum formation inhibitor MinC N-terminal" evidence="8">
    <location>
        <begin position="10"/>
        <end position="82"/>
    </location>
</feature>
<feature type="domain" description="Septum formation inhibitor MinC C-terminal" evidence="7">
    <location>
        <begin position="157"/>
        <end position="258"/>
    </location>
</feature>
<comment type="subunit">
    <text evidence="6">Interacts with MinD and FtsZ.</text>
</comment>
<evidence type="ECO:0000256" key="3">
    <source>
        <dbReference type="ARBA" id="ARBA00023210"/>
    </source>
</evidence>
<dbReference type="Proteomes" id="UP001352263">
    <property type="component" value="Unassembled WGS sequence"/>
</dbReference>
<keyword evidence="3 6" id="KW-0717">Septation</keyword>
<evidence type="ECO:0000256" key="6">
    <source>
        <dbReference type="HAMAP-Rule" id="MF_00267"/>
    </source>
</evidence>
<dbReference type="SUPFAM" id="SSF63848">
    <property type="entry name" value="Cell-division inhibitor MinC, C-terminal domain"/>
    <property type="match status" value="1"/>
</dbReference>
<keyword evidence="10" id="KW-1185">Reference proteome</keyword>
<keyword evidence="4 6" id="KW-0131">Cell cycle</keyword>
<evidence type="ECO:0000256" key="1">
    <source>
        <dbReference type="ARBA" id="ARBA00006291"/>
    </source>
</evidence>
<dbReference type="HAMAP" id="MF_00267">
    <property type="entry name" value="MinC"/>
    <property type="match status" value="1"/>
</dbReference>
<evidence type="ECO:0000313" key="9">
    <source>
        <dbReference type="EMBL" id="MEC4721202.1"/>
    </source>
</evidence>
<accession>A0ABU6JC37</accession>
<evidence type="ECO:0000259" key="7">
    <source>
        <dbReference type="Pfam" id="PF03775"/>
    </source>
</evidence>
<dbReference type="NCBIfam" id="TIGR01222">
    <property type="entry name" value="minC"/>
    <property type="match status" value="1"/>
</dbReference>
<gene>
    <name evidence="6 9" type="primary">minC</name>
    <name evidence="9" type="ORF">RY831_18720</name>
</gene>
<reference evidence="9 10" key="1">
    <citation type="submission" date="2023-10" db="EMBL/GenBank/DDBJ databases">
        <title>Noviherbaspirillum sp. CPCC 100848 genome assembly.</title>
        <authorList>
            <person name="Li X.Y."/>
            <person name="Fang X.M."/>
        </authorList>
    </citation>
    <scope>NUCLEOTIDE SEQUENCE [LARGE SCALE GENOMIC DNA]</scope>
    <source>
        <strain evidence="9 10">CPCC 100848</strain>
    </source>
</reference>
<dbReference type="Pfam" id="PF05209">
    <property type="entry name" value="MinC_N"/>
    <property type="match status" value="1"/>
</dbReference>
<evidence type="ECO:0000313" key="10">
    <source>
        <dbReference type="Proteomes" id="UP001352263"/>
    </source>
</evidence>
<dbReference type="Gene3D" id="2.160.20.70">
    <property type="match status" value="1"/>
</dbReference>
<dbReference type="EMBL" id="JAWIIV010000016">
    <property type="protein sequence ID" value="MEC4721202.1"/>
    <property type="molecule type" value="Genomic_DNA"/>
</dbReference>